<feature type="compositionally biased region" description="Pro residues" evidence="1">
    <location>
        <begin position="278"/>
        <end position="291"/>
    </location>
</feature>
<feature type="chain" id="PRO_5029609613" evidence="2">
    <location>
        <begin position="20"/>
        <end position="316"/>
    </location>
</feature>
<comment type="caution">
    <text evidence="3">The sequence shown here is derived from an EMBL/GenBank/DDBJ whole genome shotgun (WGS) entry which is preliminary data.</text>
</comment>
<protein>
    <submittedName>
        <fullName evidence="3">Uncharacterized protein</fullName>
    </submittedName>
</protein>
<reference evidence="3 4" key="1">
    <citation type="submission" date="2020-03" db="EMBL/GenBank/DDBJ databases">
        <title>Dissostichus mawsoni Genome sequencing and assembly.</title>
        <authorList>
            <person name="Park H."/>
        </authorList>
    </citation>
    <scope>NUCLEOTIDE SEQUENCE [LARGE SCALE GENOMIC DNA]</scope>
    <source>
        <strain evidence="3">DM0001</strain>
        <tissue evidence="3">Muscle</tissue>
    </source>
</reference>
<dbReference type="AlphaFoldDB" id="A0A7J5YZI0"/>
<evidence type="ECO:0000313" key="4">
    <source>
        <dbReference type="Proteomes" id="UP000518266"/>
    </source>
</evidence>
<keyword evidence="2" id="KW-0732">Signal</keyword>
<keyword evidence="4" id="KW-1185">Reference proteome</keyword>
<gene>
    <name evidence="3" type="ORF">F7725_022658</name>
</gene>
<name>A0A7J5YZI0_DISMA</name>
<organism evidence="3 4">
    <name type="scientific">Dissostichus mawsoni</name>
    <name type="common">Antarctic cod</name>
    <dbReference type="NCBI Taxonomy" id="36200"/>
    <lineage>
        <taxon>Eukaryota</taxon>
        <taxon>Metazoa</taxon>
        <taxon>Chordata</taxon>
        <taxon>Craniata</taxon>
        <taxon>Vertebrata</taxon>
        <taxon>Euteleostomi</taxon>
        <taxon>Actinopterygii</taxon>
        <taxon>Neopterygii</taxon>
        <taxon>Teleostei</taxon>
        <taxon>Neoteleostei</taxon>
        <taxon>Acanthomorphata</taxon>
        <taxon>Eupercaria</taxon>
        <taxon>Perciformes</taxon>
        <taxon>Notothenioidei</taxon>
        <taxon>Nototheniidae</taxon>
        <taxon>Dissostichus</taxon>
    </lineage>
</organism>
<evidence type="ECO:0000256" key="1">
    <source>
        <dbReference type="SAM" id="MobiDB-lite"/>
    </source>
</evidence>
<evidence type="ECO:0000313" key="3">
    <source>
        <dbReference type="EMBL" id="KAF3854603.1"/>
    </source>
</evidence>
<accession>A0A7J5YZI0</accession>
<feature type="region of interest" description="Disordered" evidence="1">
    <location>
        <begin position="272"/>
        <end position="316"/>
    </location>
</feature>
<dbReference type="EMBL" id="JAAKFY010000007">
    <property type="protein sequence ID" value="KAF3854603.1"/>
    <property type="molecule type" value="Genomic_DNA"/>
</dbReference>
<proteinExistence type="predicted"/>
<evidence type="ECO:0000256" key="2">
    <source>
        <dbReference type="SAM" id="SignalP"/>
    </source>
</evidence>
<sequence>MFACNVFVTIGLPWRTAAAESHDDGSESEASLHTVLPDALQDVEREVDVQITKEHNAVTILQEEEKNTQTNCLSGSLSPTAGLSVRGQTEQGEGKLKPSCSLTSLSLPPFCTHPPLRSLSFSMYCASTSTTSLSASCRLPDTLQRRSFQSERSSSKSMGLTEKVLCQLMLSSAQPGRGSTSSLTSLVVFPVWYRNTPGNTSLGWRNALSSLLSSLLSRRCSLSLSFSRSLAGRGRVMLLPWAELLRICLARLARAEREDFWEKRSEDLLSLGRDSAPFSPPPPVPPPPPFLPGLSSAGPVRIQDKERGGTTLSVSG</sequence>
<feature type="signal peptide" evidence="2">
    <location>
        <begin position="1"/>
        <end position="19"/>
    </location>
</feature>
<dbReference type="Proteomes" id="UP000518266">
    <property type="component" value="Unassembled WGS sequence"/>
</dbReference>